<feature type="domain" description="Bacterial toxin 44" evidence="1">
    <location>
        <begin position="50"/>
        <end position="126"/>
    </location>
</feature>
<dbReference type="Pfam" id="PF15607">
    <property type="entry name" value="Ntox44"/>
    <property type="match status" value="1"/>
</dbReference>
<dbReference type="Proteomes" id="UP001062027">
    <property type="component" value="Unassembled WGS sequence"/>
</dbReference>
<evidence type="ECO:0000313" key="2">
    <source>
        <dbReference type="EMBL" id="MCU6676870.1"/>
    </source>
</evidence>
<keyword evidence="3" id="KW-1185">Reference proteome</keyword>
<protein>
    <submittedName>
        <fullName evidence="2">Polymorphic toxin type 44 domain-containing protein</fullName>
    </submittedName>
</protein>
<comment type="caution">
    <text evidence="2">The sequence shown here is derived from an EMBL/GenBank/DDBJ whole genome shotgun (WGS) entry which is preliminary data.</text>
</comment>
<name>A0ABT2R7K4_9ENTR</name>
<evidence type="ECO:0000313" key="3">
    <source>
        <dbReference type="Proteomes" id="UP001062027"/>
    </source>
</evidence>
<dbReference type="InterPro" id="IPR028946">
    <property type="entry name" value="Ntox44"/>
</dbReference>
<dbReference type="RefSeq" id="WP_262661072.1">
    <property type="nucleotide sequence ID" value="NZ_JAMHKS010000065.1"/>
</dbReference>
<reference evidence="2" key="1">
    <citation type="submission" date="2022-05" db="EMBL/GenBank/DDBJ databases">
        <title>Description of a novel species of Leclercia; Leclercia tamurae and the Proposal for a Novel Genus Silvania gen. nov. Containing Two Novel Species Silvania hatchlandensis sp. nov. and Silvania confinis sp. nov. Isolated from the Rhizosphere of Oak.</title>
        <authorList>
            <person name="Maddock D.W."/>
            <person name="Brady C.L."/>
            <person name="Denman S."/>
            <person name="Arnold D."/>
        </authorList>
    </citation>
    <scope>NUCLEOTIDE SEQUENCE</scope>
    <source>
        <strain evidence="2">H6S3</strain>
    </source>
</reference>
<organism evidence="2 3">
    <name type="scientific">Leclercia tamurae</name>
    <dbReference type="NCBI Taxonomy" id="2926467"/>
    <lineage>
        <taxon>Bacteria</taxon>
        <taxon>Pseudomonadati</taxon>
        <taxon>Pseudomonadota</taxon>
        <taxon>Gammaproteobacteria</taxon>
        <taxon>Enterobacterales</taxon>
        <taxon>Enterobacteriaceae</taxon>
        <taxon>Leclercia</taxon>
    </lineage>
</organism>
<dbReference type="EMBL" id="JAMHKS010000065">
    <property type="protein sequence ID" value="MCU6676870.1"/>
    <property type="molecule type" value="Genomic_DNA"/>
</dbReference>
<sequence>MAVIPFLPKEGLDLIHKNMREARINGMSRNMALPQTYYWFYQKVRNRGPWDYKQQDRKLANFGNFNYGATGFAAGIPEKTLYMGAGFAQSHAQTSRPQWGAWHGKFPYGDDPRDQFWIKQGINYARQHGY</sequence>
<gene>
    <name evidence="2" type="ORF">M8318_04205</name>
</gene>
<evidence type="ECO:0000259" key="1">
    <source>
        <dbReference type="Pfam" id="PF15607"/>
    </source>
</evidence>
<proteinExistence type="predicted"/>
<accession>A0ABT2R7K4</accession>